<evidence type="ECO:0000256" key="1">
    <source>
        <dbReference type="SAM" id="Phobius"/>
    </source>
</evidence>
<feature type="transmembrane region" description="Helical" evidence="1">
    <location>
        <begin position="65"/>
        <end position="86"/>
    </location>
</feature>
<keyword evidence="1" id="KW-0812">Transmembrane</keyword>
<proteinExistence type="predicted"/>
<dbReference type="Proteomes" id="UP000013963">
    <property type="component" value="Chromosome"/>
</dbReference>
<protein>
    <submittedName>
        <fullName evidence="2">Uncharacterized protein</fullName>
    </submittedName>
</protein>
<feature type="transmembrane region" description="Helical" evidence="1">
    <location>
        <begin position="153"/>
        <end position="171"/>
    </location>
</feature>
<dbReference type="STRING" id="1276229.SSYRP_v1c08280"/>
<dbReference type="EMBL" id="CP005078">
    <property type="protein sequence ID" value="AGM26417.1"/>
    <property type="molecule type" value="Genomic_DNA"/>
</dbReference>
<keyword evidence="1" id="KW-1133">Transmembrane helix</keyword>
<organism evidence="2 3">
    <name type="scientific">Spiroplasma syrphidicola EA-1</name>
    <dbReference type="NCBI Taxonomy" id="1276229"/>
    <lineage>
        <taxon>Bacteria</taxon>
        <taxon>Bacillati</taxon>
        <taxon>Mycoplasmatota</taxon>
        <taxon>Mollicutes</taxon>
        <taxon>Entomoplasmatales</taxon>
        <taxon>Spiroplasmataceae</taxon>
        <taxon>Spiroplasma</taxon>
    </lineage>
</organism>
<evidence type="ECO:0000313" key="2">
    <source>
        <dbReference type="EMBL" id="AGM26417.1"/>
    </source>
</evidence>
<dbReference type="AlphaFoldDB" id="R4U4K9"/>
<feature type="transmembrane region" description="Helical" evidence="1">
    <location>
        <begin position="6"/>
        <end position="27"/>
    </location>
</feature>
<name>R4U4K9_9MOLU</name>
<dbReference type="KEGG" id="ssyr:SSYRP_v1c08280"/>
<gene>
    <name evidence="2" type="ORF">SSYRP_v1c08280</name>
</gene>
<feature type="transmembrane region" description="Helical" evidence="1">
    <location>
        <begin position="201"/>
        <end position="223"/>
    </location>
</feature>
<dbReference type="OrthoDB" id="391582at2"/>
<evidence type="ECO:0000313" key="3">
    <source>
        <dbReference type="Proteomes" id="UP000013963"/>
    </source>
</evidence>
<keyword evidence="3" id="KW-1185">Reference proteome</keyword>
<dbReference type="PATRIC" id="fig|1276229.3.peg.823"/>
<sequence>MITFAHIIAVIVSFIVMASLFMFTKFYANKYVNISIRATSIIWLLIVELYFIINRIIDNPHDINSYIYLELCNMVEWSAIIILIFPTKIQMDTFFPLAIIGPALTILMPKDWDALVFSNFWYYQFFFGHLVAMYAYFYVYLYGQTKFKFSKELIWKSVLTGVLILSLVEVYNLTFGNNVNYIFNDIIGAIGQGQWSQGWQFLFVLCVAGPVFLGASWAVIYFFKPIYEINWKVRNQIKLRDTLWEKAFAKINFHKKK</sequence>
<feature type="transmembrane region" description="Helical" evidence="1">
    <location>
        <begin position="34"/>
        <end position="53"/>
    </location>
</feature>
<reference evidence="2 3" key="1">
    <citation type="journal article" date="2013" name="Genome Biol. Evol.">
        <title>Complete genomes of two dipteran-associated spiroplasmas provided insights into the origin, dynamics, and impacts of viral invasion in spiroplasma.</title>
        <authorList>
            <person name="Ku C."/>
            <person name="Lo W.S."/>
            <person name="Chen L.L."/>
            <person name="Kuo C.H."/>
        </authorList>
    </citation>
    <scope>NUCLEOTIDE SEQUENCE [LARGE SCALE GENOMIC DNA]</scope>
    <source>
        <strain evidence="2">EA-1</strain>
    </source>
</reference>
<dbReference type="HOGENOM" id="CLU_1057296_0_0_14"/>
<keyword evidence="1" id="KW-0472">Membrane</keyword>
<dbReference type="Pfam" id="PF14808">
    <property type="entry name" value="TMEM164"/>
    <property type="match status" value="1"/>
</dbReference>
<accession>R4U4K9</accession>
<dbReference type="RefSeq" id="WP_016341058.1">
    <property type="nucleotide sequence ID" value="NC_021284.1"/>
</dbReference>
<feature type="transmembrane region" description="Helical" evidence="1">
    <location>
        <begin position="121"/>
        <end position="141"/>
    </location>
</feature>